<dbReference type="FunFam" id="3.30.40.10:FF:000187">
    <property type="entry name" value="E3 ubiquitin-protein ligase ATL6"/>
    <property type="match status" value="1"/>
</dbReference>
<accession>A0A1D1Z1N2</accession>
<dbReference type="GO" id="GO:0016020">
    <property type="term" value="C:membrane"/>
    <property type="evidence" value="ECO:0007669"/>
    <property type="project" value="UniProtKB-SubCell"/>
</dbReference>
<evidence type="ECO:0000256" key="9">
    <source>
        <dbReference type="ARBA" id="ARBA00022786"/>
    </source>
</evidence>
<keyword evidence="7" id="KW-0479">Metal-binding</keyword>
<evidence type="ECO:0000256" key="2">
    <source>
        <dbReference type="ARBA" id="ARBA00004167"/>
    </source>
</evidence>
<feature type="compositionally biased region" description="Low complexity" evidence="14">
    <location>
        <begin position="213"/>
        <end position="232"/>
    </location>
</feature>
<keyword evidence="9" id="KW-0833">Ubl conjugation pathway</keyword>
<dbReference type="InterPro" id="IPR001841">
    <property type="entry name" value="Znf_RING"/>
</dbReference>
<reference evidence="17" key="1">
    <citation type="submission" date="2015-07" db="EMBL/GenBank/DDBJ databases">
        <title>Transcriptome Assembly of Anthurium amnicola.</title>
        <authorList>
            <person name="Suzuki J."/>
        </authorList>
    </citation>
    <scope>NUCLEOTIDE SEQUENCE</scope>
</reference>
<feature type="domain" description="RING-type" evidence="16">
    <location>
        <begin position="132"/>
        <end position="174"/>
    </location>
</feature>
<keyword evidence="11 15" id="KW-1133">Transmembrane helix</keyword>
<dbReference type="SMART" id="SM00184">
    <property type="entry name" value="RING"/>
    <property type="match status" value="1"/>
</dbReference>
<proteinExistence type="predicted"/>
<keyword evidence="6 15" id="KW-0812">Transmembrane</keyword>
<evidence type="ECO:0000259" key="16">
    <source>
        <dbReference type="PROSITE" id="PS50089"/>
    </source>
</evidence>
<dbReference type="EC" id="2.3.2.27" evidence="4"/>
<keyword evidence="10" id="KW-0862">Zinc</keyword>
<evidence type="ECO:0000256" key="4">
    <source>
        <dbReference type="ARBA" id="ARBA00012483"/>
    </source>
</evidence>
<keyword evidence="12 15" id="KW-0472">Membrane</keyword>
<feature type="region of interest" description="Disordered" evidence="14">
    <location>
        <begin position="287"/>
        <end position="326"/>
    </location>
</feature>
<comment type="pathway">
    <text evidence="3">Protein modification; protein ubiquitination.</text>
</comment>
<dbReference type="CDD" id="cd16461">
    <property type="entry name" value="RING-H2_EL5-like"/>
    <property type="match status" value="1"/>
</dbReference>
<evidence type="ECO:0000313" key="17">
    <source>
        <dbReference type="EMBL" id="JAT60835.1"/>
    </source>
</evidence>
<comment type="catalytic activity">
    <reaction evidence="1">
        <text>S-ubiquitinyl-[E2 ubiquitin-conjugating enzyme]-L-cysteine + [acceptor protein]-L-lysine = [E2 ubiquitin-conjugating enzyme]-L-cysteine + N(6)-ubiquitinyl-[acceptor protein]-L-lysine.</text>
        <dbReference type="EC" id="2.3.2.27"/>
    </reaction>
</comment>
<dbReference type="EMBL" id="GDJX01007101">
    <property type="protein sequence ID" value="JAT60835.1"/>
    <property type="molecule type" value="Transcribed_RNA"/>
</dbReference>
<organism evidence="17">
    <name type="scientific">Anthurium amnicola</name>
    <dbReference type="NCBI Taxonomy" id="1678845"/>
    <lineage>
        <taxon>Eukaryota</taxon>
        <taxon>Viridiplantae</taxon>
        <taxon>Streptophyta</taxon>
        <taxon>Embryophyta</taxon>
        <taxon>Tracheophyta</taxon>
        <taxon>Spermatophyta</taxon>
        <taxon>Magnoliopsida</taxon>
        <taxon>Liliopsida</taxon>
        <taxon>Araceae</taxon>
        <taxon>Pothoideae</taxon>
        <taxon>Potheae</taxon>
        <taxon>Anthurium</taxon>
    </lineage>
</organism>
<evidence type="ECO:0000256" key="7">
    <source>
        <dbReference type="ARBA" id="ARBA00022723"/>
    </source>
</evidence>
<evidence type="ECO:0000256" key="8">
    <source>
        <dbReference type="ARBA" id="ARBA00022771"/>
    </source>
</evidence>
<dbReference type="InterPro" id="IPR013083">
    <property type="entry name" value="Znf_RING/FYVE/PHD"/>
</dbReference>
<keyword evidence="5" id="KW-0808">Transferase</keyword>
<comment type="subcellular location">
    <subcellularLocation>
        <location evidence="2">Membrane</location>
        <topology evidence="2">Single-pass membrane protein</topology>
    </subcellularLocation>
</comment>
<evidence type="ECO:0000256" key="3">
    <source>
        <dbReference type="ARBA" id="ARBA00004906"/>
    </source>
</evidence>
<protein>
    <recommendedName>
        <fullName evidence="4">RING-type E3 ubiquitin transferase</fullName>
        <ecNumber evidence="4">2.3.2.27</ecNumber>
    </recommendedName>
</protein>
<gene>
    <name evidence="17" type="primary">ATL2</name>
    <name evidence="17" type="ORF">g.15386</name>
</gene>
<evidence type="ECO:0000256" key="12">
    <source>
        <dbReference type="ARBA" id="ARBA00023136"/>
    </source>
</evidence>
<feature type="region of interest" description="Disordered" evidence="14">
    <location>
        <begin position="201"/>
        <end position="273"/>
    </location>
</feature>
<feature type="compositionally biased region" description="Low complexity" evidence="14">
    <location>
        <begin position="305"/>
        <end position="326"/>
    </location>
</feature>
<keyword evidence="8 13" id="KW-0863">Zinc-finger</keyword>
<dbReference type="SUPFAM" id="SSF57850">
    <property type="entry name" value="RING/U-box"/>
    <property type="match status" value="1"/>
</dbReference>
<evidence type="ECO:0000256" key="15">
    <source>
        <dbReference type="SAM" id="Phobius"/>
    </source>
</evidence>
<feature type="transmembrane region" description="Helical" evidence="15">
    <location>
        <begin position="46"/>
        <end position="72"/>
    </location>
</feature>
<dbReference type="GO" id="GO:0008270">
    <property type="term" value="F:zinc ion binding"/>
    <property type="evidence" value="ECO:0007669"/>
    <property type="project" value="UniProtKB-KW"/>
</dbReference>
<dbReference type="GO" id="GO:0061630">
    <property type="term" value="F:ubiquitin protein ligase activity"/>
    <property type="evidence" value="ECO:0007669"/>
    <property type="project" value="UniProtKB-EC"/>
</dbReference>
<name>A0A1D1Z1N2_9ARAE</name>
<evidence type="ECO:0000256" key="13">
    <source>
        <dbReference type="PROSITE-ProRule" id="PRU00175"/>
    </source>
</evidence>
<evidence type="ECO:0000256" key="10">
    <source>
        <dbReference type="ARBA" id="ARBA00022833"/>
    </source>
</evidence>
<dbReference type="PANTHER" id="PTHR46913">
    <property type="entry name" value="RING-H2 FINGER PROTEIN ATL16"/>
    <property type="match status" value="1"/>
</dbReference>
<evidence type="ECO:0000256" key="6">
    <source>
        <dbReference type="ARBA" id="ARBA00022692"/>
    </source>
</evidence>
<evidence type="ECO:0000256" key="1">
    <source>
        <dbReference type="ARBA" id="ARBA00000900"/>
    </source>
</evidence>
<dbReference type="InterPro" id="IPR044600">
    <property type="entry name" value="ATL1/ATL16-like"/>
</dbReference>
<evidence type="ECO:0000256" key="5">
    <source>
        <dbReference type="ARBA" id="ARBA00022679"/>
    </source>
</evidence>
<feature type="compositionally biased region" description="Basic and acidic residues" evidence="14">
    <location>
        <begin position="242"/>
        <end position="255"/>
    </location>
</feature>
<feature type="region of interest" description="Disordered" evidence="14">
    <location>
        <begin position="1"/>
        <end position="34"/>
    </location>
</feature>
<sequence length="326" mass="35377">MAGVNPTDDGHKGFRHARPGNPVEGGAGCNPSVPSSPKSYALSGKIMLSAIVVLFTVVLLILCLHVYARWYLLRRARLRRRTRRRLVFTADHRNGAAAARGLDPDVVKSLPVFTYSAATRGAGPEEEESMECAVCLSEFQEDEKGRTLPLCKHSFHIQCIDMWFYSHATCPLCRCVVEPDPPLPAPSESVRIQIHPPAPPDLCDSCRRDDEGSPAAASSSIPTSSCSSSNSSGNRGLSRLEVLPRRGDEGWRGLEEEAGSPGVAQGFKSPASRMRSLKRILSIDLRFYRGGSSSSNEPDLERGGAADTAAAAEPTPRPTQQQQQQR</sequence>
<dbReference type="AlphaFoldDB" id="A0A1D1Z1N2"/>
<evidence type="ECO:0000256" key="14">
    <source>
        <dbReference type="SAM" id="MobiDB-lite"/>
    </source>
</evidence>
<dbReference type="Gene3D" id="3.30.40.10">
    <property type="entry name" value="Zinc/RING finger domain, C3HC4 (zinc finger)"/>
    <property type="match status" value="1"/>
</dbReference>
<dbReference type="PROSITE" id="PS50089">
    <property type="entry name" value="ZF_RING_2"/>
    <property type="match status" value="1"/>
</dbReference>
<dbReference type="PANTHER" id="PTHR46913:SF1">
    <property type="entry name" value="RING-H2 FINGER PROTEIN ATL16"/>
    <property type="match status" value="1"/>
</dbReference>
<dbReference type="GO" id="GO:0016567">
    <property type="term" value="P:protein ubiquitination"/>
    <property type="evidence" value="ECO:0007669"/>
    <property type="project" value="InterPro"/>
</dbReference>
<evidence type="ECO:0000256" key="11">
    <source>
        <dbReference type="ARBA" id="ARBA00022989"/>
    </source>
</evidence>
<dbReference type="Pfam" id="PF13639">
    <property type="entry name" value="zf-RING_2"/>
    <property type="match status" value="1"/>
</dbReference>